<accession>A0A9Q8PL63</accession>
<feature type="compositionally biased region" description="Basic and acidic residues" evidence="2">
    <location>
        <begin position="671"/>
        <end position="702"/>
    </location>
</feature>
<gene>
    <name evidence="3" type="ORF">CLAFUR5_13432</name>
</gene>
<dbReference type="OrthoDB" id="3647557at2759"/>
<dbReference type="EMBL" id="CP090174">
    <property type="protein sequence ID" value="UJO24644.1"/>
    <property type="molecule type" value="Genomic_DNA"/>
</dbReference>
<evidence type="ECO:0000313" key="4">
    <source>
        <dbReference type="Proteomes" id="UP000756132"/>
    </source>
</evidence>
<dbReference type="Proteomes" id="UP000756132">
    <property type="component" value="Chromosome 12"/>
</dbReference>
<keyword evidence="1" id="KW-0175">Coiled coil</keyword>
<proteinExistence type="predicted"/>
<feature type="region of interest" description="Disordered" evidence="2">
    <location>
        <begin position="663"/>
        <end position="702"/>
    </location>
</feature>
<evidence type="ECO:0000313" key="3">
    <source>
        <dbReference type="EMBL" id="UJO24644.1"/>
    </source>
</evidence>
<dbReference type="GeneID" id="71993310"/>
<feature type="coiled-coil region" evidence="1">
    <location>
        <begin position="256"/>
        <end position="283"/>
    </location>
</feature>
<organism evidence="3 4">
    <name type="scientific">Passalora fulva</name>
    <name type="common">Tomato leaf mold</name>
    <name type="synonym">Cladosporium fulvum</name>
    <dbReference type="NCBI Taxonomy" id="5499"/>
    <lineage>
        <taxon>Eukaryota</taxon>
        <taxon>Fungi</taxon>
        <taxon>Dikarya</taxon>
        <taxon>Ascomycota</taxon>
        <taxon>Pezizomycotina</taxon>
        <taxon>Dothideomycetes</taxon>
        <taxon>Dothideomycetidae</taxon>
        <taxon>Mycosphaerellales</taxon>
        <taxon>Mycosphaerellaceae</taxon>
        <taxon>Fulvia</taxon>
    </lineage>
</organism>
<evidence type="ECO:0000256" key="1">
    <source>
        <dbReference type="SAM" id="Coils"/>
    </source>
</evidence>
<reference evidence="3" key="2">
    <citation type="journal article" date="2022" name="Microb. Genom.">
        <title>A chromosome-scale genome assembly of the tomato pathogen Cladosporium fulvum reveals a compartmentalized genome architecture and the presence of a dispensable chromosome.</title>
        <authorList>
            <person name="Zaccaron A.Z."/>
            <person name="Chen L.H."/>
            <person name="Samaras A."/>
            <person name="Stergiopoulos I."/>
        </authorList>
    </citation>
    <scope>NUCLEOTIDE SEQUENCE</scope>
    <source>
        <strain evidence="3">Race5_Kim</strain>
    </source>
</reference>
<keyword evidence="4" id="KW-1185">Reference proteome</keyword>
<feature type="compositionally biased region" description="Basic residues" evidence="2">
    <location>
        <begin position="389"/>
        <end position="399"/>
    </location>
</feature>
<evidence type="ECO:0000256" key="2">
    <source>
        <dbReference type="SAM" id="MobiDB-lite"/>
    </source>
</evidence>
<feature type="compositionally biased region" description="Low complexity" evidence="2">
    <location>
        <begin position="103"/>
        <end position="115"/>
    </location>
</feature>
<sequence>MQPTTTAPMQPYQLIRDPPASTSSTSTSTSPPSGSAREKSLLSYEASSRHPQATGDHVMSNGYTTTTKKRKRAEPSMRFPTILQPQKKVKQPSGDDIRSYKDSPSNASTASSSTPWESPNNGNLEDIENQTYHLANALRNACDEIRALKADLVQSSSKAVNDERVVRQQMLFDFMLKQDQIRKECERTSARHIRVAAAMRSEMEKKVHVVEELKRVVEIERRQDREAREKLHQQCTAERNKYLNALSTSNLYQTSLEHCQQLLKTAEEDLAELQRIHNEEKILKQKATRGLPPAYGSLDDVEAMPPWGRHEDGGSLDMAQIKHTIRERFTRDLHNAQALANTYRESQDRFLKVSAGVELFRLCSLALQEACVSLREVLDNADDVDISPRSKKRQKRRQGRSSDGQRQEPISRRVYIADRVAKLVLDLNWRLIAVFDLRPQDIRVTLESKTEIGLYWRTVDDVFLEAVKATFHAISQDEGSDENNEPSRPSAEMCPRCKSNECPGHCVRVTELQYFLTLLKNVSKKLDHITTNSELRGTYFVESYEWLTESVETERRLAANSTIPRFPSPCPHVSHLAGHGTGGSLADAALMARLNEGPPPDDDTATVPDENIEALAEQAAQLEQERYVRRAEARVATQHELDIIQRAHDRAFANDPVLQEFFSGPSGRRALAPEDEPRWREVGRDESGGTRTLRRTDGGHSELRLERVPPSQPMAPVGRHVLQREDSVDSGAYERMREIRAARAEEHRAILAARYATGGDVYGRG</sequence>
<dbReference type="AlphaFoldDB" id="A0A9Q8PL63"/>
<name>A0A9Q8PL63_PASFU</name>
<feature type="region of interest" description="Disordered" evidence="2">
    <location>
        <begin position="1"/>
        <end position="125"/>
    </location>
</feature>
<feature type="compositionally biased region" description="Polar residues" evidence="2">
    <location>
        <begin position="116"/>
        <end position="125"/>
    </location>
</feature>
<dbReference type="KEGG" id="ffu:CLAFUR5_13432"/>
<dbReference type="RefSeq" id="XP_047769010.1">
    <property type="nucleotide sequence ID" value="XM_047912580.1"/>
</dbReference>
<reference evidence="3" key="1">
    <citation type="submission" date="2021-12" db="EMBL/GenBank/DDBJ databases">
        <authorList>
            <person name="Zaccaron A."/>
            <person name="Stergiopoulos I."/>
        </authorList>
    </citation>
    <scope>NUCLEOTIDE SEQUENCE</scope>
    <source>
        <strain evidence="3">Race5_Kim</strain>
    </source>
</reference>
<feature type="region of interest" description="Disordered" evidence="2">
    <location>
        <begin position="385"/>
        <end position="407"/>
    </location>
</feature>
<protein>
    <submittedName>
        <fullName evidence="3">Uncharacterized protein</fullName>
    </submittedName>
</protein>
<feature type="compositionally biased region" description="Low complexity" evidence="2">
    <location>
        <begin position="18"/>
        <end position="35"/>
    </location>
</feature>